<dbReference type="Pfam" id="PF18759">
    <property type="entry name" value="Plavaka"/>
    <property type="match status" value="1"/>
</dbReference>
<protein>
    <submittedName>
        <fullName evidence="2">Uncharacterized protein</fullName>
    </submittedName>
</protein>
<dbReference type="AlphaFoldDB" id="A0A8H6XSW9"/>
<evidence type="ECO:0000256" key="1">
    <source>
        <dbReference type="SAM" id="MobiDB-lite"/>
    </source>
</evidence>
<dbReference type="InterPro" id="IPR041078">
    <property type="entry name" value="Plavaka"/>
</dbReference>
<organism evidence="2 3">
    <name type="scientific">Mycena venus</name>
    <dbReference type="NCBI Taxonomy" id="2733690"/>
    <lineage>
        <taxon>Eukaryota</taxon>
        <taxon>Fungi</taxon>
        <taxon>Dikarya</taxon>
        <taxon>Basidiomycota</taxon>
        <taxon>Agaricomycotina</taxon>
        <taxon>Agaricomycetes</taxon>
        <taxon>Agaricomycetidae</taxon>
        <taxon>Agaricales</taxon>
        <taxon>Marasmiineae</taxon>
        <taxon>Mycenaceae</taxon>
        <taxon>Mycena</taxon>
    </lineage>
</organism>
<name>A0A8H6XSW9_9AGAR</name>
<gene>
    <name evidence="2" type="ORF">MVEN_01440300</name>
</gene>
<evidence type="ECO:0000313" key="3">
    <source>
        <dbReference type="Proteomes" id="UP000620124"/>
    </source>
</evidence>
<keyword evidence="3" id="KW-1185">Reference proteome</keyword>
<dbReference type="EMBL" id="JACAZI010000012">
    <property type="protein sequence ID" value="KAF7346883.1"/>
    <property type="molecule type" value="Genomic_DNA"/>
</dbReference>
<comment type="caution">
    <text evidence="2">The sequence shown here is derived from an EMBL/GenBank/DDBJ whole genome shotgun (WGS) entry which is preliminary data.</text>
</comment>
<proteinExistence type="predicted"/>
<reference evidence="2" key="1">
    <citation type="submission" date="2020-05" db="EMBL/GenBank/DDBJ databases">
        <title>Mycena genomes resolve the evolution of fungal bioluminescence.</title>
        <authorList>
            <person name="Tsai I.J."/>
        </authorList>
    </citation>
    <scope>NUCLEOTIDE SEQUENCE</scope>
    <source>
        <strain evidence="2">CCC161011</strain>
    </source>
</reference>
<dbReference type="Proteomes" id="UP000620124">
    <property type="component" value="Unassembled WGS sequence"/>
</dbReference>
<feature type="region of interest" description="Disordered" evidence="1">
    <location>
        <begin position="44"/>
        <end position="70"/>
    </location>
</feature>
<sequence length="505" mass="57545">MPKPRCPYCSKKLKTAGGVNHHVSKSPTCRSKWQDSLARETFTVNHDEAEPPVDAIPRTPSPVPSNEDDDDPMGIADDFTYPVHEETPPSEPILRSQQATVEEVPDDGDPQNYSRFIEPFEDDELGRSLPGRQLKPNETLLRAGDTLFHRMHTHQRQECGTKEFSPFVPFRDEEEWDLARWLMKNVTQTGTDEYLGLPINKKANLSFHNNRTFLKKVDQLPTGPDWTCKMVTAAGNRLDENDELMSEDLELWMRNPVECIKELISNPAFCKHMVYAPERVYGAKDGREESRIFDEMWTAEWWWKLQVRIDCIQAREYKSNCDLGNVTSGGIILSSDKTKLSQFSGNKTAWPVYLTIGNISKDTRCQPSAHATVLIGYLPVSKLTCFTDNTQSLAGYRLFHHCMSLLLEPLIAADEDTTLAALDDHRNRRNTPAFEEGGLRTVYKPFWAALPHTDIFASFTPDLLHQLHKGVFKDHLVSWCTKIVGAEELDRRFKAMNAFAVKRCA</sequence>
<feature type="region of interest" description="Disordered" evidence="1">
    <location>
        <begin position="86"/>
        <end position="111"/>
    </location>
</feature>
<accession>A0A8H6XSW9</accession>
<dbReference type="OrthoDB" id="2418900at2759"/>
<evidence type="ECO:0000313" key="2">
    <source>
        <dbReference type="EMBL" id="KAF7346883.1"/>
    </source>
</evidence>